<dbReference type="Gene3D" id="3.40.50.1580">
    <property type="entry name" value="Nucleoside phosphorylase domain"/>
    <property type="match status" value="1"/>
</dbReference>
<dbReference type="PANTHER" id="PTHR46832">
    <property type="entry name" value="5'-METHYLTHIOADENOSINE/S-ADENOSYLHOMOCYSTEINE NUCLEOSIDASE"/>
    <property type="match status" value="1"/>
</dbReference>
<evidence type="ECO:0000313" key="5">
    <source>
        <dbReference type="Proteomes" id="UP000199226"/>
    </source>
</evidence>
<dbReference type="UniPathway" id="UPA00079"/>
<dbReference type="GO" id="GO:0005829">
    <property type="term" value="C:cytosol"/>
    <property type="evidence" value="ECO:0007669"/>
    <property type="project" value="TreeGrafter"/>
</dbReference>
<feature type="domain" description="Nucleoside phosphorylase" evidence="3">
    <location>
        <begin position="2"/>
        <end position="203"/>
    </location>
</feature>
<dbReference type="OrthoDB" id="9788270at2"/>
<proteinExistence type="inferred from homology"/>
<evidence type="ECO:0000256" key="1">
    <source>
        <dbReference type="HAMAP-Rule" id="MF_00991"/>
    </source>
</evidence>
<dbReference type="InterPro" id="IPR035994">
    <property type="entry name" value="Nucleoside_phosphorylase_sf"/>
</dbReference>
<dbReference type="STRING" id="990371.SAMN05421813_10565"/>
<accession>A0A1G9Q051</accession>
<comment type="catalytic activity">
    <reaction evidence="1">
        <text>futalosine + H2O = dehypoxanthine futalosine + hypoxanthine</text>
        <dbReference type="Rhea" id="RHEA:25904"/>
        <dbReference type="ChEBI" id="CHEBI:15377"/>
        <dbReference type="ChEBI" id="CHEBI:17368"/>
        <dbReference type="ChEBI" id="CHEBI:58863"/>
        <dbReference type="ChEBI" id="CHEBI:58864"/>
        <dbReference type="EC" id="3.2.2.26"/>
    </reaction>
</comment>
<dbReference type="InterPro" id="IPR019963">
    <property type="entry name" value="FL_hydrolase_MqnB"/>
</dbReference>
<sequence length="214" mass="23903">MKILLVAATRAEIEPFLTHFSFSDVPPYEKTIRNYQIKVLITGAGMVPTAFALGKALSEEHFELAINAGIAGSFNPNLKPGDICLVREDIFVEFGAEDGDNFLSIEILGLGKSTYLPKPNPSFTKHRNLQEVRAITVNKVHGNDLSILKTIAHFNPEIESMEGAAFFYSCEQSNTPCIQIRAISNFVERRNRENWKIELAVNTLNDTLIQLFDS</sequence>
<dbReference type="NCBIfam" id="TIGR03664">
    <property type="entry name" value="fut_nucase"/>
    <property type="match status" value="1"/>
</dbReference>
<dbReference type="HAMAP" id="MF_00991">
    <property type="entry name" value="MqnB"/>
    <property type="match status" value="1"/>
</dbReference>
<comment type="similarity">
    <text evidence="1">Belongs to the PNP/UDP phosphorylase family. Futalosine hydrolase subfamily.</text>
</comment>
<reference evidence="5" key="1">
    <citation type="submission" date="2016-10" db="EMBL/GenBank/DDBJ databases">
        <authorList>
            <person name="Varghese N."/>
            <person name="Submissions S."/>
        </authorList>
    </citation>
    <scope>NUCLEOTIDE SEQUENCE [LARGE SCALE GENOMIC DNA]</scope>
    <source>
        <strain evidence="5">DSM 24536</strain>
    </source>
</reference>
<dbReference type="AlphaFoldDB" id="A0A1G9Q051"/>
<gene>
    <name evidence="1" type="primary">mqnB</name>
    <name evidence="4" type="ORF">SAMN05421813_10565</name>
</gene>
<name>A0A1G9Q051_9SPHI</name>
<dbReference type="EMBL" id="FNHH01000005">
    <property type="protein sequence ID" value="SDM04438.1"/>
    <property type="molecule type" value="Genomic_DNA"/>
</dbReference>
<evidence type="ECO:0000313" key="4">
    <source>
        <dbReference type="EMBL" id="SDM04438.1"/>
    </source>
</evidence>
<dbReference type="Proteomes" id="UP000199226">
    <property type="component" value="Unassembled WGS sequence"/>
</dbReference>
<comment type="pathway">
    <text evidence="1">Quinol/quinone metabolism; menaquinone biosynthesis.</text>
</comment>
<keyword evidence="1 4" id="KW-0378">Hydrolase</keyword>
<dbReference type="GO" id="GO:0019284">
    <property type="term" value="P:L-methionine salvage from S-adenosylmethionine"/>
    <property type="evidence" value="ECO:0007669"/>
    <property type="project" value="TreeGrafter"/>
</dbReference>
<evidence type="ECO:0000259" key="3">
    <source>
        <dbReference type="Pfam" id="PF01048"/>
    </source>
</evidence>
<dbReference type="GO" id="GO:0008782">
    <property type="term" value="F:adenosylhomocysteine nucleosidase activity"/>
    <property type="evidence" value="ECO:0007669"/>
    <property type="project" value="TreeGrafter"/>
</dbReference>
<protein>
    <recommendedName>
        <fullName evidence="1 2">Futalosine hydrolase</fullName>
        <shortName evidence="1">FL hydrolase</shortName>
        <ecNumber evidence="1 2">3.2.2.26</ecNumber>
    </recommendedName>
    <alternativeName>
        <fullName evidence="1">Futalosine nucleosidase</fullName>
    </alternativeName>
    <alternativeName>
        <fullName evidence="1">Menaquinone biosynthetic enzyme MqnB</fullName>
    </alternativeName>
</protein>
<dbReference type="EC" id="3.2.2.26" evidence="1 2"/>
<dbReference type="RefSeq" id="WP_090701307.1">
    <property type="nucleotide sequence ID" value="NZ_FNHH01000005.1"/>
</dbReference>
<dbReference type="PANTHER" id="PTHR46832:SF2">
    <property type="entry name" value="FUTALOSINE HYDROLASE"/>
    <property type="match status" value="1"/>
</dbReference>
<organism evidence="4 5">
    <name type="scientific">Daejeonella rubra</name>
    <dbReference type="NCBI Taxonomy" id="990371"/>
    <lineage>
        <taxon>Bacteria</taxon>
        <taxon>Pseudomonadati</taxon>
        <taxon>Bacteroidota</taxon>
        <taxon>Sphingobacteriia</taxon>
        <taxon>Sphingobacteriales</taxon>
        <taxon>Sphingobacteriaceae</taxon>
        <taxon>Daejeonella</taxon>
    </lineage>
</organism>
<comment type="function">
    <text evidence="1">Catalyzes the hydrolysis of futalosine (FL) to dehypoxanthine futalosine (DHFL) and hypoxanthine, a step in the biosynthesis of menaquinone (MK, vitamin K2).</text>
</comment>
<dbReference type="Pfam" id="PF01048">
    <property type="entry name" value="PNP_UDP_1"/>
    <property type="match status" value="1"/>
</dbReference>
<dbReference type="GO" id="GO:0009116">
    <property type="term" value="P:nucleoside metabolic process"/>
    <property type="evidence" value="ECO:0007669"/>
    <property type="project" value="InterPro"/>
</dbReference>
<dbReference type="GO" id="GO:0009234">
    <property type="term" value="P:menaquinone biosynthetic process"/>
    <property type="evidence" value="ECO:0007669"/>
    <property type="project" value="UniProtKB-UniRule"/>
</dbReference>
<dbReference type="InterPro" id="IPR000845">
    <property type="entry name" value="Nucleoside_phosphorylase_d"/>
</dbReference>
<keyword evidence="5" id="KW-1185">Reference proteome</keyword>
<dbReference type="SUPFAM" id="SSF53167">
    <property type="entry name" value="Purine and uridine phosphorylases"/>
    <property type="match status" value="1"/>
</dbReference>
<evidence type="ECO:0000256" key="2">
    <source>
        <dbReference type="NCBIfam" id="TIGR03664"/>
    </source>
</evidence>
<dbReference type="GO" id="GO:0008930">
    <property type="term" value="F:methylthioadenosine nucleosidase activity"/>
    <property type="evidence" value="ECO:0007669"/>
    <property type="project" value="TreeGrafter"/>
</dbReference>
<keyword evidence="1" id="KW-0474">Menaquinone biosynthesis</keyword>